<proteinExistence type="predicted"/>
<dbReference type="AlphaFoldDB" id="A0A9D1TVS0"/>
<protein>
    <submittedName>
        <fullName evidence="2">DUF4097 domain-containing protein</fullName>
    </submittedName>
</protein>
<feature type="domain" description="DUF4097" evidence="1">
    <location>
        <begin position="44"/>
        <end position="249"/>
    </location>
</feature>
<dbReference type="Proteomes" id="UP000823933">
    <property type="component" value="Unassembled WGS sequence"/>
</dbReference>
<evidence type="ECO:0000313" key="2">
    <source>
        <dbReference type="EMBL" id="HIW08177.1"/>
    </source>
</evidence>
<sequence>MSTKKRVVSAVLAAAVGVSLLCGFGVAKKDYVYQQFETAESVTSVTVKDASAKVTIRAADTDHITVRYAALPDEEPLYDISVQDGRLVVEVLDDVDVDTTDDDGPALLRIRMEGHSIEPFSDRELTVTLPDKQYEQLEAGLAVGTLKVEGVDAKTLSAASAAGKVEVTGVQAEQLDLASAAGKAALRDARVRNAEIGAAAGSVEIEGVEADELSVGSAVGGVSLKQVTAGELEIGSAIGSLKLEDVRADAYTKAGFILHTSGQIQNR</sequence>
<comment type="caution">
    <text evidence="2">The sequence shown here is derived from an EMBL/GenBank/DDBJ whole genome shotgun (WGS) entry which is preliminary data.</text>
</comment>
<name>A0A9D1TVS0_9FIRM</name>
<dbReference type="InterPro" id="IPR025164">
    <property type="entry name" value="Toastrack_DUF4097"/>
</dbReference>
<organism evidence="2 3">
    <name type="scientific">Candidatus Faecalibacterium intestinigallinarum</name>
    <dbReference type="NCBI Taxonomy" id="2838581"/>
    <lineage>
        <taxon>Bacteria</taxon>
        <taxon>Bacillati</taxon>
        <taxon>Bacillota</taxon>
        <taxon>Clostridia</taxon>
        <taxon>Eubacteriales</taxon>
        <taxon>Oscillospiraceae</taxon>
        <taxon>Faecalibacterium</taxon>
    </lineage>
</organism>
<dbReference type="EMBL" id="DXHQ01000024">
    <property type="protein sequence ID" value="HIW08177.1"/>
    <property type="molecule type" value="Genomic_DNA"/>
</dbReference>
<accession>A0A9D1TVS0</accession>
<gene>
    <name evidence="2" type="ORF">H9890_02095</name>
</gene>
<reference evidence="2" key="2">
    <citation type="submission" date="2021-04" db="EMBL/GenBank/DDBJ databases">
        <authorList>
            <person name="Gilroy R."/>
        </authorList>
    </citation>
    <scope>NUCLEOTIDE SEQUENCE</scope>
    <source>
        <strain evidence="2">ChiHcolR34-3080</strain>
    </source>
</reference>
<evidence type="ECO:0000259" key="1">
    <source>
        <dbReference type="Pfam" id="PF13349"/>
    </source>
</evidence>
<reference evidence="2" key="1">
    <citation type="journal article" date="2021" name="PeerJ">
        <title>Extensive microbial diversity within the chicken gut microbiome revealed by metagenomics and culture.</title>
        <authorList>
            <person name="Gilroy R."/>
            <person name="Ravi A."/>
            <person name="Getino M."/>
            <person name="Pursley I."/>
            <person name="Horton D.L."/>
            <person name="Alikhan N.F."/>
            <person name="Baker D."/>
            <person name="Gharbi K."/>
            <person name="Hall N."/>
            <person name="Watson M."/>
            <person name="Adriaenssens E.M."/>
            <person name="Foster-Nyarko E."/>
            <person name="Jarju S."/>
            <person name="Secka A."/>
            <person name="Antonio M."/>
            <person name="Oren A."/>
            <person name="Chaudhuri R.R."/>
            <person name="La Ragione R."/>
            <person name="Hildebrand F."/>
            <person name="Pallen M.J."/>
        </authorList>
    </citation>
    <scope>NUCLEOTIDE SEQUENCE</scope>
    <source>
        <strain evidence="2">ChiHcolR34-3080</strain>
    </source>
</reference>
<dbReference type="Pfam" id="PF13349">
    <property type="entry name" value="DUF4097"/>
    <property type="match status" value="1"/>
</dbReference>
<evidence type="ECO:0000313" key="3">
    <source>
        <dbReference type="Proteomes" id="UP000823933"/>
    </source>
</evidence>
<dbReference type="Gene3D" id="2.160.20.120">
    <property type="match status" value="1"/>
</dbReference>